<sequence>MHWTRATVEHLSRRDVAPAVPATVRGVLIWARVYVRRPLPKPDTLEPETWMRPAN</sequence>
<name>A0ABX0T2V5_9PSEU</name>
<dbReference type="RefSeq" id="WP_167120680.1">
    <property type="nucleotide sequence ID" value="NZ_JAANOU010000001.1"/>
</dbReference>
<gene>
    <name evidence="1" type="ORF">FHX46_005489</name>
</gene>
<accession>A0ABX0T2V5</accession>
<protein>
    <submittedName>
        <fullName evidence="1">Uncharacterized protein</fullName>
    </submittedName>
</protein>
<comment type="caution">
    <text evidence="1">The sequence shown here is derived from an EMBL/GenBank/DDBJ whole genome shotgun (WGS) entry which is preliminary data.</text>
</comment>
<reference evidence="1 2" key="1">
    <citation type="submission" date="2020-03" db="EMBL/GenBank/DDBJ databases">
        <title>Sequencing the genomes of 1000 actinobacteria strains.</title>
        <authorList>
            <person name="Klenk H.-P."/>
        </authorList>
    </citation>
    <scope>NUCLEOTIDE SEQUENCE [LARGE SCALE GENOMIC DNA]</scope>
    <source>
        <strain evidence="1 2">DSM 45668</strain>
    </source>
</reference>
<evidence type="ECO:0000313" key="1">
    <source>
        <dbReference type="EMBL" id="NIH82959.1"/>
    </source>
</evidence>
<proteinExistence type="predicted"/>
<dbReference type="Proteomes" id="UP000754495">
    <property type="component" value="Unassembled WGS sequence"/>
</dbReference>
<keyword evidence="2" id="KW-1185">Reference proteome</keyword>
<dbReference type="EMBL" id="JAANOU010000001">
    <property type="protein sequence ID" value="NIH82959.1"/>
    <property type="molecule type" value="Genomic_DNA"/>
</dbReference>
<evidence type="ECO:0000313" key="2">
    <source>
        <dbReference type="Proteomes" id="UP000754495"/>
    </source>
</evidence>
<organism evidence="1 2">
    <name type="scientific">Amycolatopsis viridis</name>
    <dbReference type="NCBI Taxonomy" id="185678"/>
    <lineage>
        <taxon>Bacteria</taxon>
        <taxon>Bacillati</taxon>
        <taxon>Actinomycetota</taxon>
        <taxon>Actinomycetes</taxon>
        <taxon>Pseudonocardiales</taxon>
        <taxon>Pseudonocardiaceae</taxon>
        <taxon>Amycolatopsis</taxon>
    </lineage>
</organism>